<evidence type="ECO:0000313" key="2">
    <source>
        <dbReference type="Proteomes" id="UP000799770"/>
    </source>
</evidence>
<dbReference type="Pfam" id="PF13489">
    <property type="entry name" value="Methyltransf_23"/>
    <property type="match status" value="1"/>
</dbReference>
<keyword evidence="1" id="KW-0808">Transferase</keyword>
<protein>
    <submittedName>
        <fullName evidence="1">S-adenosyl-L-methionine-dependent methyltransferase</fullName>
    </submittedName>
</protein>
<dbReference type="GO" id="GO:0008168">
    <property type="term" value="F:methyltransferase activity"/>
    <property type="evidence" value="ECO:0007669"/>
    <property type="project" value="UniProtKB-KW"/>
</dbReference>
<keyword evidence="2" id="KW-1185">Reference proteome</keyword>
<dbReference type="PANTHER" id="PTHR43591">
    <property type="entry name" value="METHYLTRANSFERASE"/>
    <property type="match status" value="1"/>
</dbReference>
<dbReference type="InterPro" id="IPR029063">
    <property type="entry name" value="SAM-dependent_MTases_sf"/>
</dbReference>
<proteinExistence type="predicted"/>
<dbReference type="Proteomes" id="UP000799770">
    <property type="component" value="Unassembled WGS sequence"/>
</dbReference>
<gene>
    <name evidence="1" type="ORF">BDV96DRAFT_672378</name>
</gene>
<keyword evidence="1" id="KW-0489">Methyltransferase</keyword>
<dbReference type="SUPFAM" id="SSF53335">
    <property type="entry name" value="S-adenosyl-L-methionine-dependent methyltransferases"/>
    <property type="match status" value="1"/>
</dbReference>
<accession>A0A6A5YME1</accession>
<sequence length="332" mass="37607">MASDLVDSGTLEVDPQVVHDDGSSFVDVTEELDSYTTSCTPSITRYPFENGRRYHAFKSGAYPLPNDDAELERLNLVHHMLKKALGDKLHLAPSQHAQRVLDLGTGTGCWAEDFAEKNPQADVIGNDLSPVQPSWVPPNLRFEVDDIESGWAFGTPFDFIFCRTMLFAISDWPKLVKQAYNNLKPGAWVEFQDWDTGFYSEDESCNPSSHTAKFMRLLNDASRRLGKEPSPGPKLEQWVTDAGFRNVTHRKFKLPVGPWPKSQQQKEIGTFNLTQVVEGLEAYSMRLFTSALGWQPEEVEVFCAHVRAELKDQRSAHRLVDYHVVYAQRPET</sequence>
<dbReference type="AlphaFoldDB" id="A0A6A5YME1"/>
<dbReference type="CDD" id="cd02440">
    <property type="entry name" value="AdoMet_MTases"/>
    <property type="match status" value="1"/>
</dbReference>
<dbReference type="GO" id="GO:0032259">
    <property type="term" value="P:methylation"/>
    <property type="evidence" value="ECO:0007669"/>
    <property type="project" value="UniProtKB-KW"/>
</dbReference>
<organism evidence="1 2">
    <name type="scientific">Lophiotrema nucula</name>
    <dbReference type="NCBI Taxonomy" id="690887"/>
    <lineage>
        <taxon>Eukaryota</taxon>
        <taxon>Fungi</taxon>
        <taxon>Dikarya</taxon>
        <taxon>Ascomycota</taxon>
        <taxon>Pezizomycotina</taxon>
        <taxon>Dothideomycetes</taxon>
        <taxon>Pleosporomycetidae</taxon>
        <taxon>Pleosporales</taxon>
        <taxon>Lophiotremataceae</taxon>
        <taxon>Lophiotrema</taxon>
    </lineage>
</organism>
<evidence type="ECO:0000313" key="1">
    <source>
        <dbReference type="EMBL" id="KAF2108242.1"/>
    </source>
</evidence>
<name>A0A6A5YME1_9PLEO</name>
<dbReference type="EMBL" id="ML977349">
    <property type="protein sequence ID" value="KAF2108242.1"/>
    <property type="molecule type" value="Genomic_DNA"/>
</dbReference>
<dbReference type="Gene3D" id="3.40.50.150">
    <property type="entry name" value="Vaccinia Virus protein VP39"/>
    <property type="match status" value="1"/>
</dbReference>
<dbReference type="OrthoDB" id="2013972at2759"/>
<dbReference type="PANTHER" id="PTHR43591:SF10">
    <property type="entry name" value="ABC TRANSMEMBRANE TYPE-1 DOMAIN-CONTAINING PROTEIN-RELATED"/>
    <property type="match status" value="1"/>
</dbReference>
<reference evidence="1" key="1">
    <citation type="journal article" date="2020" name="Stud. Mycol.">
        <title>101 Dothideomycetes genomes: a test case for predicting lifestyles and emergence of pathogens.</title>
        <authorList>
            <person name="Haridas S."/>
            <person name="Albert R."/>
            <person name="Binder M."/>
            <person name="Bloem J."/>
            <person name="Labutti K."/>
            <person name="Salamov A."/>
            <person name="Andreopoulos B."/>
            <person name="Baker S."/>
            <person name="Barry K."/>
            <person name="Bills G."/>
            <person name="Bluhm B."/>
            <person name="Cannon C."/>
            <person name="Castanera R."/>
            <person name="Culley D."/>
            <person name="Daum C."/>
            <person name="Ezra D."/>
            <person name="Gonzalez J."/>
            <person name="Henrissat B."/>
            <person name="Kuo A."/>
            <person name="Liang C."/>
            <person name="Lipzen A."/>
            <person name="Lutzoni F."/>
            <person name="Magnuson J."/>
            <person name="Mondo S."/>
            <person name="Nolan M."/>
            <person name="Ohm R."/>
            <person name="Pangilinan J."/>
            <person name="Park H.-J."/>
            <person name="Ramirez L."/>
            <person name="Alfaro M."/>
            <person name="Sun H."/>
            <person name="Tritt A."/>
            <person name="Yoshinaga Y."/>
            <person name="Zwiers L.-H."/>
            <person name="Turgeon B."/>
            <person name="Goodwin S."/>
            <person name="Spatafora J."/>
            <person name="Crous P."/>
            <person name="Grigoriev I."/>
        </authorList>
    </citation>
    <scope>NUCLEOTIDE SEQUENCE</scope>
    <source>
        <strain evidence="1">CBS 627.86</strain>
    </source>
</reference>